<comment type="caution">
    <text evidence="2">The sequence shown here is derived from an EMBL/GenBank/DDBJ whole genome shotgun (WGS) entry which is preliminary data.</text>
</comment>
<sequence>MELASESPGVPARGRGPQVGGEGAGVLGVVLLGVDPPRLRIGEPPVEEARLPALVVGLVAEQGDGERVLHEGGVQVGDDLGGRRGQPGEQVEHAGVDVRAEPALRRDGTAREVVEVVALVGGEPQRPREGREHLLGRLRAGAPLQLVVVVHRGARELGHLVAAQPGHAAARPGDEPDVLGTDPLAPGAEERAQLGVLR</sequence>
<dbReference type="AlphaFoldDB" id="A0A853AQQ9"/>
<organism evidence="2 3">
    <name type="scientific">Saccharopolyspora hordei</name>
    <dbReference type="NCBI Taxonomy" id="1838"/>
    <lineage>
        <taxon>Bacteria</taxon>
        <taxon>Bacillati</taxon>
        <taxon>Actinomycetota</taxon>
        <taxon>Actinomycetes</taxon>
        <taxon>Pseudonocardiales</taxon>
        <taxon>Pseudonocardiaceae</taxon>
        <taxon>Saccharopolyspora</taxon>
    </lineage>
</organism>
<evidence type="ECO:0000313" key="2">
    <source>
        <dbReference type="EMBL" id="NYI83310.1"/>
    </source>
</evidence>
<reference evidence="2 3" key="1">
    <citation type="submission" date="2020-07" db="EMBL/GenBank/DDBJ databases">
        <title>Sequencing the genomes of 1000 actinobacteria strains.</title>
        <authorList>
            <person name="Klenk H.-P."/>
        </authorList>
    </citation>
    <scope>NUCLEOTIDE SEQUENCE [LARGE SCALE GENOMIC DNA]</scope>
    <source>
        <strain evidence="2 3">DSM 44065</strain>
    </source>
</reference>
<feature type="region of interest" description="Disordered" evidence="1">
    <location>
        <begin position="165"/>
        <end position="198"/>
    </location>
</feature>
<protein>
    <submittedName>
        <fullName evidence="2">Uncharacterized protein</fullName>
    </submittedName>
</protein>
<evidence type="ECO:0000256" key="1">
    <source>
        <dbReference type="SAM" id="MobiDB-lite"/>
    </source>
</evidence>
<name>A0A853AQQ9_9PSEU</name>
<evidence type="ECO:0000313" key="3">
    <source>
        <dbReference type="Proteomes" id="UP000587002"/>
    </source>
</evidence>
<dbReference type="EMBL" id="JACCFJ010000001">
    <property type="protein sequence ID" value="NYI83310.1"/>
    <property type="molecule type" value="Genomic_DNA"/>
</dbReference>
<keyword evidence="3" id="KW-1185">Reference proteome</keyword>
<gene>
    <name evidence="2" type="ORF">HNR68_001940</name>
</gene>
<accession>A0A853AQQ9</accession>
<dbReference type="Proteomes" id="UP000587002">
    <property type="component" value="Unassembled WGS sequence"/>
</dbReference>
<feature type="region of interest" description="Disordered" evidence="1">
    <location>
        <begin position="1"/>
        <end position="21"/>
    </location>
</feature>
<proteinExistence type="predicted"/>